<dbReference type="EMBL" id="MT418680">
    <property type="protein sequence ID" value="QKF94689.1"/>
    <property type="molecule type" value="Genomic_DNA"/>
</dbReference>
<accession>A0A7D3UWC7</accession>
<gene>
    <name evidence="1" type="ORF">Fadolivirus_1_1231</name>
</gene>
<proteinExistence type="predicted"/>
<evidence type="ECO:0000313" key="1">
    <source>
        <dbReference type="EMBL" id="QKF94689.1"/>
    </source>
</evidence>
<evidence type="ECO:0000313" key="2">
    <source>
        <dbReference type="Proteomes" id="UP001162001"/>
    </source>
</evidence>
<keyword evidence="2" id="KW-1185">Reference proteome</keyword>
<name>A0A7D3UWC7_9VIRU</name>
<sequence>MSCEFSESIYLTIYYYSEDVPDNETSEILVSTFLLASSPRNFTISNGDSDSDYEKMSSNYVDCIQKKNNKKVLYENNAWKMISNDKIDFYTKMVSSVIKKGRLVKVEKNITCEKR</sequence>
<dbReference type="Proteomes" id="UP001162001">
    <property type="component" value="Segment"/>
</dbReference>
<organism evidence="1 2">
    <name type="scientific">Fadolivirus FV1/VV64</name>
    <dbReference type="NCBI Taxonomy" id="3070911"/>
    <lineage>
        <taxon>Viruses</taxon>
        <taxon>Varidnaviria</taxon>
        <taxon>Bamfordvirae</taxon>
        <taxon>Nucleocytoviricota</taxon>
        <taxon>Megaviricetes</taxon>
        <taxon>Imitervirales</taxon>
        <taxon>Mimiviridae</taxon>
        <taxon>Klosneuvirinae</taxon>
        <taxon>Fadolivirus</taxon>
        <taxon>Fadolivirus algeromassiliense</taxon>
    </lineage>
</organism>
<protein>
    <submittedName>
        <fullName evidence="1">Uncharacterized protein</fullName>
    </submittedName>
</protein>
<reference evidence="1 2" key="1">
    <citation type="submission" date="2020-04" db="EMBL/GenBank/DDBJ databases">
        <title>Advantages and limits of metagenomic assembly and binning of a giant virus.</title>
        <authorList>
            <person name="Schulz F."/>
            <person name="Andreani J."/>
            <person name="Francis R."/>
            <person name="Boudjemaa H."/>
            <person name="Bou Khalil J.Y."/>
            <person name="Lee J."/>
            <person name="La Scola B."/>
            <person name="Woyke T."/>
        </authorList>
    </citation>
    <scope>NUCLEOTIDE SEQUENCE [LARGE SCALE GENOMIC DNA]</scope>
    <source>
        <strain evidence="1 2">FV1/VV64</strain>
    </source>
</reference>